<feature type="transmembrane region" description="Helical" evidence="7">
    <location>
        <begin position="128"/>
        <end position="149"/>
    </location>
</feature>
<sequence length="179" mass="19944">MTGLTETIVGWLFAISNALLLPVILTLLLLLCWSVFILGEFVGEAIRRRKRRWLVLVALNDWEQGEETRLDTFLSELEIRVMKKLESCHLVLRLGPIFGLVGTLIPLGPALQSLARGDMETLARNIHIAFATTVVGLVSAAIAFVVLTVRKRWYAQDLTHVEKVLKAVRVGESNEVIAS</sequence>
<dbReference type="AlphaFoldDB" id="A0A2H5XFH0"/>
<feature type="transmembrane region" description="Helical" evidence="7">
    <location>
        <begin position="20"/>
        <end position="42"/>
    </location>
</feature>
<dbReference type="EMBL" id="BEHT01000043">
    <property type="protein sequence ID" value="GBC99934.1"/>
    <property type="molecule type" value="Genomic_DNA"/>
</dbReference>
<comment type="caution">
    <text evidence="9">The sequence shown here is derived from an EMBL/GenBank/DDBJ whole genome shotgun (WGS) entry which is preliminary data.</text>
</comment>
<evidence type="ECO:0000256" key="3">
    <source>
        <dbReference type="ARBA" id="ARBA00022692"/>
    </source>
</evidence>
<dbReference type="PANTHER" id="PTHR30625:SF3">
    <property type="entry name" value="TOL-PAL SYSTEM PROTEIN TOLQ"/>
    <property type="match status" value="1"/>
</dbReference>
<feature type="domain" description="MotA/TolQ/ExbB proton channel" evidence="8">
    <location>
        <begin position="68"/>
        <end position="160"/>
    </location>
</feature>
<dbReference type="Proteomes" id="UP000236173">
    <property type="component" value="Unassembled WGS sequence"/>
</dbReference>
<comment type="similarity">
    <text evidence="6">Belongs to the exbB/tolQ family.</text>
</comment>
<organism evidence="9 10">
    <name type="scientific">Candidatus Fervidibacter japonicus</name>
    <dbReference type="NCBI Taxonomy" id="2035412"/>
    <lineage>
        <taxon>Bacteria</taxon>
        <taxon>Candidatus Fervidibacterota</taxon>
        <taxon>Candidatus Fervidibacter</taxon>
    </lineage>
</organism>
<comment type="subcellular location">
    <subcellularLocation>
        <location evidence="1">Cell membrane</location>
        <topology evidence="1">Multi-pass membrane protein</topology>
    </subcellularLocation>
    <subcellularLocation>
        <location evidence="6">Membrane</location>
        <topology evidence="6">Multi-pass membrane protein</topology>
    </subcellularLocation>
</comment>
<keyword evidence="2" id="KW-1003">Cell membrane</keyword>
<protein>
    <recommendedName>
        <fullName evidence="8">MotA/TolQ/ExbB proton channel domain-containing protein</fullName>
    </recommendedName>
</protein>
<dbReference type="GO" id="GO:0005886">
    <property type="term" value="C:plasma membrane"/>
    <property type="evidence" value="ECO:0007669"/>
    <property type="project" value="UniProtKB-SubCell"/>
</dbReference>
<evidence type="ECO:0000256" key="4">
    <source>
        <dbReference type="ARBA" id="ARBA00022989"/>
    </source>
</evidence>
<dbReference type="Pfam" id="PF01618">
    <property type="entry name" value="MotA_ExbB"/>
    <property type="match status" value="1"/>
</dbReference>
<gene>
    <name evidence="9" type="ORF">HRbin17_02467</name>
</gene>
<evidence type="ECO:0000259" key="8">
    <source>
        <dbReference type="Pfam" id="PF01618"/>
    </source>
</evidence>
<evidence type="ECO:0000256" key="7">
    <source>
        <dbReference type="SAM" id="Phobius"/>
    </source>
</evidence>
<evidence type="ECO:0000256" key="1">
    <source>
        <dbReference type="ARBA" id="ARBA00004651"/>
    </source>
</evidence>
<dbReference type="PANTHER" id="PTHR30625">
    <property type="entry name" value="PROTEIN TOLQ"/>
    <property type="match status" value="1"/>
</dbReference>
<dbReference type="InterPro" id="IPR002898">
    <property type="entry name" value="MotA_ExbB_proton_chnl"/>
</dbReference>
<dbReference type="GO" id="GO:0017038">
    <property type="term" value="P:protein import"/>
    <property type="evidence" value="ECO:0007669"/>
    <property type="project" value="TreeGrafter"/>
</dbReference>
<evidence type="ECO:0000256" key="2">
    <source>
        <dbReference type="ARBA" id="ARBA00022475"/>
    </source>
</evidence>
<keyword evidence="6" id="KW-0653">Protein transport</keyword>
<dbReference type="InterPro" id="IPR050790">
    <property type="entry name" value="ExbB/TolQ_transport"/>
</dbReference>
<evidence type="ECO:0000313" key="9">
    <source>
        <dbReference type="EMBL" id="GBC99934.1"/>
    </source>
</evidence>
<keyword evidence="5 7" id="KW-0472">Membrane</keyword>
<reference evidence="10" key="1">
    <citation type="submission" date="2017-09" db="EMBL/GenBank/DDBJ databases">
        <title>Metaegenomics of thermophilic ammonia-oxidizing enrichment culture.</title>
        <authorList>
            <person name="Kato S."/>
            <person name="Suzuki K."/>
        </authorList>
    </citation>
    <scope>NUCLEOTIDE SEQUENCE [LARGE SCALE GENOMIC DNA]</scope>
</reference>
<keyword evidence="4 7" id="KW-1133">Transmembrane helix</keyword>
<feature type="transmembrane region" description="Helical" evidence="7">
    <location>
        <begin position="90"/>
        <end position="108"/>
    </location>
</feature>
<keyword evidence="6" id="KW-0813">Transport</keyword>
<evidence type="ECO:0000256" key="6">
    <source>
        <dbReference type="RuleBase" id="RU004057"/>
    </source>
</evidence>
<keyword evidence="3 7" id="KW-0812">Transmembrane</keyword>
<accession>A0A2H5XFH0</accession>
<name>A0A2H5XFH0_9BACT</name>
<evidence type="ECO:0000313" key="10">
    <source>
        <dbReference type="Proteomes" id="UP000236173"/>
    </source>
</evidence>
<evidence type="ECO:0000256" key="5">
    <source>
        <dbReference type="ARBA" id="ARBA00023136"/>
    </source>
</evidence>
<proteinExistence type="inferred from homology"/>